<evidence type="ECO:0000313" key="2">
    <source>
        <dbReference type="EMBL" id="SNZ13097.1"/>
    </source>
</evidence>
<proteinExistence type="predicted"/>
<gene>
    <name evidence="2" type="ORF">SAMN06265353_0619</name>
</gene>
<dbReference type="InterPro" id="IPR003010">
    <property type="entry name" value="C-N_Hydrolase"/>
</dbReference>
<dbReference type="Gene3D" id="3.60.110.10">
    <property type="entry name" value="Carbon-nitrogen hydrolase"/>
    <property type="match status" value="1"/>
</dbReference>
<reference evidence="3" key="1">
    <citation type="submission" date="2017-09" db="EMBL/GenBank/DDBJ databases">
        <authorList>
            <person name="Varghese N."/>
            <person name="Submissions S."/>
        </authorList>
    </citation>
    <scope>NUCLEOTIDE SEQUENCE [LARGE SCALE GENOMIC DNA]</scope>
    <source>
        <strain evidence="3">DSM 2913</strain>
    </source>
</reference>
<dbReference type="GO" id="GO:0016787">
    <property type="term" value="F:hydrolase activity"/>
    <property type="evidence" value="ECO:0007669"/>
    <property type="project" value="UniProtKB-KW"/>
</dbReference>
<dbReference type="CDD" id="cd07197">
    <property type="entry name" value="nitrilase"/>
    <property type="match status" value="1"/>
</dbReference>
<dbReference type="PANTHER" id="PTHR23088:SF27">
    <property type="entry name" value="DEAMINATED GLUTATHIONE AMIDASE"/>
    <property type="match status" value="1"/>
</dbReference>
<organism evidence="2 3">
    <name type="scientific">Hydrogenobacter hydrogenophilus</name>
    <dbReference type="NCBI Taxonomy" id="35835"/>
    <lineage>
        <taxon>Bacteria</taxon>
        <taxon>Pseudomonadati</taxon>
        <taxon>Aquificota</taxon>
        <taxon>Aquificia</taxon>
        <taxon>Aquificales</taxon>
        <taxon>Aquificaceae</taxon>
        <taxon>Hydrogenobacter</taxon>
    </lineage>
</organism>
<accession>A0A285NVP1</accession>
<dbReference type="RefSeq" id="WP_245810066.1">
    <property type="nucleotide sequence ID" value="NZ_OBEN01000002.1"/>
</dbReference>
<dbReference type="EMBL" id="OBEN01000002">
    <property type="protein sequence ID" value="SNZ13097.1"/>
    <property type="molecule type" value="Genomic_DNA"/>
</dbReference>
<sequence length="247" mass="27888">MLRVYSLQIRPSLGKVEENLKRILDLLLDVKDGSLVVLPEMWQCGFDYENMTKHAQATQDVLIELSKHSKEKNLTLIGTYPTQEGTCTYNTAIVLSNGQVLGKRHKIKLFPLYQEDKFFCAGAKNAVFQTPFGNLGILICFELRFTSLVLELKRQRVQIITVPAMWGEGRKEHWKIFTKSRAIELQAYLIASNAWGKVGKEDYAGCSGIYDPWGSVLSYAEKGDAVLSASIDLVQVEKVRELLPVED</sequence>
<name>A0A285NVP1_9AQUI</name>
<feature type="domain" description="CN hydrolase" evidence="1">
    <location>
        <begin position="2"/>
        <end position="233"/>
    </location>
</feature>
<evidence type="ECO:0000259" key="1">
    <source>
        <dbReference type="PROSITE" id="PS50263"/>
    </source>
</evidence>
<dbReference type="PANTHER" id="PTHR23088">
    <property type="entry name" value="NITRILASE-RELATED"/>
    <property type="match status" value="1"/>
</dbReference>
<dbReference type="AlphaFoldDB" id="A0A285NVP1"/>
<dbReference type="SUPFAM" id="SSF56317">
    <property type="entry name" value="Carbon-nitrogen hydrolase"/>
    <property type="match status" value="1"/>
</dbReference>
<dbReference type="PROSITE" id="PS50263">
    <property type="entry name" value="CN_HYDROLASE"/>
    <property type="match status" value="1"/>
</dbReference>
<dbReference type="Pfam" id="PF00795">
    <property type="entry name" value="CN_hydrolase"/>
    <property type="match status" value="1"/>
</dbReference>
<protein>
    <submittedName>
        <fullName evidence="2">Predicted amidohydrolase</fullName>
    </submittedName>
</protein>
<evidence type="ECO:0000313" key="3">
    <source>
        <dbReference type="Proteomes" id="UP000218627"/>
    </source>
</evidence>
<keyword evidence="2" id="KW-0378">Hydrolase</keyword>
<keyword evidence="3" id="KW-1185">Reference proteome</keyword>
<dbReference type="InterPro" id="IPR036526">
    <property type="entry name" value="C-N_Hydrolase_sf"/>
</dbReference>
<dbReference type="Proteomes" id="UP000218627">
    <property type="component" value="Unassembled WGS sequence"/>
</dbReference>